<dbReference type="EMBL" id="LYBW01000057">
    <property type="protein sequence ID" value="ODR90892.1"/>
    <property type="molecule type" value="Genomic_DNA"/>
</dbReference>
<keyword evidence="3" id="KW-1185">Reference proteome</keyword>
<keyword evidence="1" id="KW-0175">Coiled coil</keyword>
<reference evidence="3" key="1">
    <citation type="submission" date="2016-05" db="EMBL/GenBank/DDBJ databases">
        <authorList>
            <person name="Li Y."/>
        </authorList>
    </citation>
    <scope>NUCLEOTIDE SEQUENCE [LARGE SCALE GENOMIC DNA]</scope>
    <source>
        <strain evidence="3">YIC4027</strain>
    </source>
</reference>
<evidence type="ECO:0000313" key="3">
    <source>
        <dbReference type="Proteomes" id="UP000094342"/>
    </source>
</evidence>
<comment type="caution">
    <text evidence="2">The sequence shown here is derived from an EMBL/GenBank/DDBJ whole genome shotgun (WGS) entry which is preliminary data.</text>
</comment>
<organism evidence="2 3">
    <name type="scientific">Sinorhizobium alkalisoli</name>
    <dbReference type="NCBI Taxonomy" id="1752398"/>
    <lineage>
        <taxon>Bacteria</taxon>
        <taxon>Pseudomonadati</taxon>
        <taxon>Pseudomonadota</taxon>
        <taxon>Alphaproteobacteria</taxon>
        <taxon>Hyphomicrobiales</taxon>
        <taxon>Rhizobiaceae</taxon>
        <taxon>Sinorhizobium/Ensifer group</taxon>
        <taxon>Sinorhizobium</taxon>
    </lineage>
</organism>
<gene>
    <name evidence="2" type="ORF">A8M32_12755</name>
</gene>
<dbReference type="RefSeq" id="WP_069458768.1">
    <property type="nucleotide sequence ID" value="NZ_LYBW01000057.1"/>
</dbReference>
<dbReference type="OrthoDB" id="8421027at2"/>
<proteinExistence type="predicted"/>
<name>A0A1E3VBD9_9HYPH</name>
<evidence type="ECO:0000256" key="1">
    <source>
        <dbReference type="SAM" id="Coils"/>
    </source>
</evidence>
<dbReference type="AlphaFoldDB" id="A0A1E3VBD9"/>
<sequence>MFLREALKLSDDEEIDPTLPLNIGEQVFSADAAAEAARILGGGEFVTHINIEPRDLPSPFYWDVIENAVNCGQVFGFPSGWLDALPTAIELAIVRALSIAEPERHEQILGGTFLISLGKSDALSQFERILSIVRPPMVGQSILWQSCNQADISANSKDLLSVMALKCLENSFLTAPLKFRFLEVYRIMEARFLHDVELRLKSRFASEPQAALEEALDSVKSELKQLVQLADTQQDAFEAIRNELATIKGTNKFAAALYRKLSNLALYNNPAWKAGAALVYAIRCAIVHAGQKDIIFEQFPDGDEVLQLLLPLVERAALLLVGVSVS</sequence>
<accession>A0A1E3VBD9</accession>
<dbReference type="Proteomes" id="UP000094342">
    <property type="component" value="Unassembled WGS sequence"/>
</dbReference>
<feature type="coiled-coil region" evidence="1">
    <location>
        <begin position="209"/>
        <end position="236"/>
    </location>
</feature>
<evidence type="ECO:0000313" key="2">
    <source>
        <dbReference type="EMBL" id="ODR90892.1"/>
    </source>
</evidence>
<protein>
    <submittedName>
        <fullName evidence="2">Uncharacterized protein</fullName>
    </submittedName>
</protein>